<feature type="binding site" evidence="5">
    <location>
        <position position="124"/>
    </location>
    <ligand>
        <name>Mg(2+)</name>
        <dbReference type="ChEBI" id="CHEBI:18420"/>
    </ligand>
</feature>
<dbReference type="Gene3D" id="3.20.20.60">
    <property type="entry name" value="Phosphoenolpyruvate-binding domains"/>
    <property type="match status" value="1"/>
</dbReference>
<evidence type="ECO:0000256" key="4">
    <source>
        <dbReference type="PIRSR" id="PIRSR015582-1"/>
    </source>
</evidence>
<organism evidence="7 8">
    <name type="scientific">Desulfovibrio fairfieldensis</name>
    <dbReference type="NCBI Taxonomy" id="44742"/>
    <lineage>
        <taxon>Bacteria</taxon>
        <taxon>Pseudomonadati</taxon>
        <taxon>Thermodesulfobacteriota</taxon>
        <taxon>Desulfovibrionia</taxon>
        <taxon>Desulfovibrionales</taxon>
        <taxon>Desulfovibrionaceae</taxon>
        <taxon>Desulfovibrio</taxon>
    </lineage>
</organism>
<evidence type="ECO:0000259" key="6">
    <source>
        <dbReference type="Pfam" id="PF03328"/>
    </source>
</evidence>
<dbReference type="Proteomes" id="UP000069241">
    <property type="component" value="Chromosome"/>
</dbReference>
<comment type="cofactor">
    <cofactor evidence="1">
        <name>Mg(2+)</name>
        <dbReference type="ChEBI" id="CHEBI:18420"/>
    </cofactor>
</comment>
<dbReference type="InterPro" id="IPR015813">
    <property type="entry name" value="Pyrv/PenolPyrv_kinase-like_dom"/>
</dbReference>
<dbReference type="Pfam" id="PF03328">
    <property type="entry name" value="HpcH_HpaI"/>
    <property type="match status" value="1"/>
</dbReference>
<sequence length="230" mass="23815">MKSILLINGNDPKALLNSTLYGADAVAYDLHEAVGTADKDAARLLLQEALAFFDFGDSGVFVRVNPLSEGGTEDIAVAGKGKPQAFILPRADAESLPKADAAVAALEAENGFAPGSAKLIPTVESVAAVENINALLASCPRIAAVVFNAANFLKDLGVADTGDAMQILHARSKVALACRAAGVPAIDRPWYDAKDRAGFEADARNARALGFTGKLAVNGGQVPLINEIFA</sequence>
<dbReference type="STRING" id="44742.AXF13_02690"/>
<dbReference type="RefSeq" id="WP_062251547.1">
    <property type="nucleotide sequence ID" value="NZ_CP014229.1"/>
</dbReference>
<dbReference type="InterPro" id="IPR011206">
    <property type="entry name" value="Citrate_lyase_beta/mcl1/mcl2"/>
</dbReference>
<dbReference type="GO" id="GO:0006107">
    <property type="term" value="P:oxaloacetate metabolic process"/>
    <property type="evidence" value="ECO:0007669"/>
    <property type="project" value="TreeGrafter"/>
</dbReference>
<dbReference type="KEGG" id="dfi:AXF13_02690"/>
<evidence type="ECO:0000256" key="1">
    <source>
        <dbReference type="ARBA" id="ARBA00001946"/>
    </source>
</evidence>
<name>A0A109W3R2_9BACT</name>
<feature type="domain" description="HpcH/HpaI aldolase/citrate lyase" evidence="6">
    <location>
        <begin position="3"/>
        <end position="218"/>
    </location>
</feature>
<reference evidence="8" key="1">
    <citation type="submission" date="2016-02" db="EMBL/GenBank/DDBJ databases">
        <authorList>
            <person name="Holder M.E."/>
            <person name="Ajami N.J."/>
            <person name="Petrosino J.F."/>
        </authorList>
    </citation>
    <scope>NUCLEOTIDE SEQUENCE [LARGE SCALE GENOMIC DNA]</scope>
    <source>
        <strain evidence="8">CCUG 45958</strain>
    </source>
</reference>
<evidence type="ECO:0000313" key="8">
    <source>
        <dbReference type="Proteomes" id="UP000069241"/>
    </source>
</evidence>
<gene>
    <name evidence="7" type="ORF">AXF13_02690</name>
</gene>
<feature type="binding site" evidence="4">
    <location>
        <position position="124"/>
    </location>
    <ligand>
        <name>substrate</name>
    </ligand>
</feature>
<evidence type="ECO:0000256" key="5">
    <source>
        <dbReference type="PIRSR" id="PIRSR015582-2"/>
    </source>
</evidence>
<dbReference type="PIRSF" id="PIRSF015582">
    <property type="entry name" value="Cit_lyase_B"/>
    <property type="match status" value="1"/>
</dbReference>
<proteinExistence type="predicted"/>
<evidence type="ECO:0000313" key="7">
    <source>
        <dbReference type="EMBL" id="AMD89106.1"/>
    </source>
</evidence>
<keyword evidence="7" id="KW-0456">Lyase</keyword>
<keyword evidence="2 5" id="KW-0479">Metal-binding</keyword>
<evidence type="ECO:0000256" key="2">
    <source>
        <dbReference type="ARBA" id="ARBA00022723"/>
    </source>
</evidence>
<evidence type="ECO:0000256" key="3">
    <source>
        <dbReference type="ARBA" id="ARBA00022842"/>
    </source>
</evidence>
<keyword evidence="3 5" id="KW-0460">Magnesium</keyword>
<dbReference type="PANTHER" id="PTHR32308:SF0">
    <property type="entry name" value="HPCH_HPAI ALDOLASE_CITRATE LYASE DOMAIN-CONTAINING PROTEIN"/>
    <property type="match status" value="1"/>
</dbReference>
<feature type="binding site" evidence="4">
    <location>
        <position position="63"/>
    </location>
    <ligand>
        <name>substrate</name>
    </ligand>
</feature>
<dbReference type="EMBL" id="CP014229">
    <property type="protein sequence ID" value="AMD89106.1"/>
    <property type="molecule type" value="Genomic_DNA"/>
</dbReference>
<dbReference type="InterPro" id="IPR005000">
    <property type="entry name" value="Aldolase/citrate-lyase_domain"/>
</dbReference>
<keyword evidence="8" id="KW-1185">Reference proteome</keyword>
<dbReference type="GO" id="GO:0016829">
    <property type="term" value="F:lyase activity"/>
    <property type="evidence" value="ECO:0007669"/>
    <property type="project" value="UniProtKB-KW"/>
</dbReference>
<protein>
    <submittedName>
        <fullName evidence="7">Citrate lyase subunit beta</fullName>
    </submittedName>
</protein>
<dbReference type="InterPro" id="IPR040442">
    <property type="entry name" value="Pyrv_kinase-like_dom_sf"/>
</dbReference>
<dbReference type="PANTHER" id="PTHR32308">
    <property type="entry name" value="LYASE BETA SUBUNIT, PUTATIVE (AFU_ORTHOLOGUE AFUA_4G13030)-RELATED"/>
    <property type="match status" value="1"/>
</dbReference>
<dbReference type="GO" id="GO:0000287">
    <property type="term" value="F:magnesium ion binding"/>
    <property type="evidence" value="ECO:0007669"/>
    <property type="project" value="TreeGrafter"/>
</dbReference>
<dbReference type="AlphaFoldDB" id="A0A109W3R2"/>
<dbReference type="SUPFAM" id="SSF51621">
    <property type="entry name" value="Phosphoenolpyruvate/pyruvate domain"/>
    <property type="match status" value="1"/>
</dbReference>
<accession>A0A109W3R2</accession>